<feature type="compositionally biased region" description="Basic and acidic residues" evidence="1">
    <location>
        <begin position="190"/>
        <end position="202"/>
    </location>
</feature>
<name>A0ABT6WZF7_9ACTN</name>
<organism evidence="2 3">
    <name type="scientific">Actinoplanes sandaracinus</name>
    <dbReference type="NCBI Taxonomy" id="3045177"/>
    <lineage>
        <taxon>Bacteria</taxon>
        <taxon>Bacillati</taxon>
        <taxon>Actinomycetota</taxon>
        <taxon>Actinomycetes</taxon>
        <taxon>Micromonosporales</taxon>
        <taxon>Micromonosporaceae</taxon>
        <taxon>Actinoplanes</taxon>
    </lineage>
</organism>
<sequence length="202" mass="21431">MSEPVRVQAATRVDETQFLLAERLWPGLEALPTPDNGLIAVTPDSAAITTGASSGRVTVTVEVRQSPPARVETGDWDEVIEIDFHASTGDVVVRALMDDPPPLPALTTNGPGTYRFRVHAAGRDLHPDGVAFEPTESYLIQTWPAAAPQAEVVYKQSDTVGIELRRYAATAAGLSEAPSPARQPAPRPARSGDADPSADSRG</sequence>
<dbReference type="Proteomes" id="UP001241758">
    <property type="component" value="Unassembled WGS sequence"/>
</dbReference>
<evidence type="ECO:0000313" key="2">
    <source>
        <dbReference type="EMBL" id="MDI6105131.1"/>
    </source>
</evidence>
<dbReference type="RefSeq" id="WP_282766600.1">
    <property type="nucleotide sequence ID" value="NZ_JASCTH010000041.1"/>
</dbReference>
<feature type="region of interest" description="Disordered" evidence="1">
    <location>
        <begin position="172"/>
        <end position="202"/>
    </location>
</feature>
<evidence type="ECO:0000256" key="1">
    <source>
        <dbReference type="SAM" id="MobiDB-lite"/>
    </source>
</evidence>
<protein>
    <submittedName>
        <fullName evidence="2">Uncharacterized protein</fullName>
    </submittedName>
</protein>
<dbReference type="EMBL" id="JASCTH010000041">
    <property type="protein sequence ID" value="MDI6105131.1"/>
    <property type="molecule type" value="Genomic_DNA"/>
</dbReference>
<reference evidence="2 3" key="1">
    <citation type="submission" date="2023-05" db="EMBL/GenBank/DDBJ databases">
        <title>Actinoplanes sp. NEAU-A12 genome sequencing.</title>
        <authorList>
            <person name="Wang Z.-S."/>
        </authorList>
    </citation>
    <scope>NUCLEOTIDE SEQUENCE [LARGE SCALE GENOMIC DNA]</scope>
    <source>
        <strain evidence="2 3">NEAU-A12</strain>
    </source>
</reference>
<gene>
    <name evidence="2" type="ORF">QLQ12_41760</name>
</gene>
<evidence type="ECO:0000313" key="3">
    <source>
        <dbReference type="Proteomes" id="UP001241758"/>
    </source>
</evidence>
<keyword evidence="3" id="KW-1185">Reference proteome</keyword>
<comment type="caution">
    <text evidence="2">The sequence shown here is derived from an EMBL/GenBank/DDBJ whole genome shotgun (WGS) entry which is preliminary data.</text>
</comment>
<accession>A0ABT6WZF7</accession>
<proteinExistence type="predicted"/>